<protein>
    <submittedName>
        <fullName evidence="3">Dbl homology domain-containing protein</fullName>
    </submittedName>
</protein>
<feature type="compositionally biased region" description="Basic and acidic residues" evidence="1">
    <location>
        <begin position="181"/>
        <end position="191"/>
    </location>
</feature>
<dbReference type="PANTHER" id="PTHR12673:SF270">
    <property type="entry name" value="FYVE-TYPE DOMAIN-CONTAINING PROTEIN"/>
    <property type="match status" value="1"/>
</dbReference>
<dbReference type="SUPFAM" id="SSF48065">
    <property type="entry name" value="DBL homology domain (DH-domain)"/>
    <property type="match status" value="1"/>
</dbReference>
<feature type="compositionally biased region" description="Low complexity" evidence="1">
    <location>
        <begin position="42"/>
        <end position="53"/>
    </location>
</feature>
<dbReference type="GeneID" id="37041815"/>
<dbReference type="InterPro" id="IPR051092">
    <property type="entry name" value="FYVE_RhoGEF_PH"/>
</dbReference>
<feature type="compositionally biased region" description="Low complexity" evidence="1">
    <location>
        <begin position="460"/>
        <end position="494"/>
    </location>
</feature>
<feature type="compositionally biased region" description="Low complexity" evidence="1">
    <location>
        <begin position="231"/>
        <end position="248"/>
    </location>
</feature>
<evidence type="ECO:0000259" key="2">
    <source>
        <dbReference type="PROSITE" id="PS50010"/>
    </source>
</evidence>
<dbReference type="PROSITE" id="PS50010">
    <property type="entry name" value="DH_2"/>
    <property type="match status" value="1"/>
</dbReference>
<feature type="region of interest" description="Disordered" evidence="1">
    <location>
        <begin position="457"/>
        <end position="502"/>
    </location>
</feature>
<dbReference type="InterPro" id="IPR035899">
    <property type="entry name" value="DBL_dom_sf"/>
</dbReference>
<feature type="compositionally biased region" description="Basic residues" evidence="1">
    <location>
        <begin position="1"/>
        <end position="14"/>
    </location>
</feature>
<dbReference type="SUPFAM" id="SSF50729">
    <property type="entry name" value="PH domain-like"/>
    <property type="match status" value="1"/>
</dbReference>
<organism evidence="3 4">
    <name type="scientific">Acaromyces ingoldii</name>
    <dbReference type="NCBI Taxonomy" id="215250"/>
    <lineage>
        <taxon>Eukaryota</taxon>
        <taxon>Fungi</taxon>
        <taxon>Dikarya</taxon>
        <taxon>Basidiomycota</taxon>
        <taxon>Ustilaginomycotina</taxon>
        <taxon>Exobasidiomycetes</taxon>
        <taxon>Exobasidiales</taxon>
        <taxon>Cryptobasidiaceae</taxon>
        <taxon>Acaromyces</taxon>
    </lineage>
</organism>
<feature type="compositionally biased region" description="Basic and acidic residues" evidence="1">
    <location>
        <begin position="99"/>
        <end position="112"/>
    </location>
</feature>
<evidence type="ECO:0000256" key="1">
    <source>
        <dbReference type="SAM" id="MobiDB-lite"/>
    </source>
</evidence>
<name>A0A316YXE2_9BASI</name>
<feature type="region of interest" description="Disordered" evidence="1">
    <location>
        <begin position="1"/>
        <end position="28"/>
    </location>
</feature>
<dbReference type="Gene3D" id="1.20.900.10">
    <property type="entry name" value="Dbl homology (DH) domain"/>
    <property type="match status" value="1"/>
</dbReference>
<dbReference type="Pfam" id="PF00621">
    <property type="entry name" value="RhoGEF"/>
    <property type="match status" value="2"/>
</dbReference>
<reference evidence="3 4" key="1">
    <citation type="journal article" date="2018" name="Mol. Biol. Evol.">
        <title>Broad Genomic Sampling Reveals a Smut Pathogenic Ancestry of the Fungal Clade Ustilaginomycotina.</title>
        <authorList>
            <person name="Kijpornyongpan T."/>
            <person name="Mondo S.J."/>
            <person name="Barry K."/>
            <person name="Sandor L."/>
            <person name="Lee J."/>
            <person name="Lipzen A."/>
            <person name="Pangilinan J."/>
            <person name="LaButti K."/>
            <person name="Hainaut M."/>
            <person name="Henrissat B."/>
            <person name="Grigoriev I.V."/>
            <person name="Spatafora J.W."/>
            <person name="Aime M.C."/>
        </authorList>
    </citation>
    <scope>NUCLEOTIDE SEQUENCE [LARGE SCALE GENOMIC DNA]</scope>
    <source>
        <strain evidence="3 4">MCA 4198</strain>
    </source>
</reference>
<dbReference type="OrthoDB" id="1716625at2759"/>
<proteinExistence type="predicted"/>
<dbReference type="GO" id="GO:0005737">
    <property type="term" value="C:cytoplasm"/>
    <property type="evidence" value="ECO:0007669"/>
    <property type="project" value="TreeGrafter"/>
</dbReference>
<feature type="compositionally biased region" description="Polar residues" evidence="1">
    <location>
        <begin position="208"/>
        <end position="230"/>
    </location>
</feature>
<feature type="compositionally biased region" description="Low complexity" evidence="1">
    <location>
        <begin position="259"/>
        <end position="274"/>
    </location>
</feature>
<feature type="compositionally biased region" description="Polar residues" evidence="1">
    <location>
        <begin position="89"/>
        <end position="98"/>
    </location>
</feature>
<dbReference type="STRING" id="215250.A0A316YXE2"/>
<gene>
    <name evidence="3" type="ORF">FA10DRAFT_258322</name>
</gene>
<sequence length="945" mass="103411">MPTKSKSKKPRRIPVRTSSCEWPNDLPPLEYGAEVEAEVASSSSLSARALAAEKSLERATSAQEWPRDVWSTDNLDVDSKGKGKHVPCSTVSQGLSLHTTKDDGSEGSDSVKTEASQRTAEGAATLTPKGCEGEQTPVYARSPPKGETSTLTDASVVGRELKERSRRRSDGGLGLVGVEEALGREGMREGAPRALQNGDEDEREATLGSATEISRTPSQSTTGTTDSSNIDSLDTAASSLRSSTSAALHEVKAPRRTSPEPSTESSTVTLTTEVALEDDDDEDKTEEMHEAAVDDNKKLSHLRRYHALMELVETENGYAEDLATLVNVFFANLTSQPFFIEDPSRVEGVVRNTGELLDLHSKLARQLNRIVHDCGLSAECAGSDVEKAADRSEAAVKRIAQRLQRLASRFDVYKHFCARHAEALVLIREAEKRHNGDDFATFERMCGNIVRGGVFTSPTGSMSSRPNSGPSSPNPQALASDVSSFTSSANSSPSLHDDAPPAFARQQTTGRLHFADYLIKPIQRLCLYPLVLNSLLKYTSTDELATRHAIEAAAVAMKKVADSVDDASKQRQREIVSELISTRVEPQQSITQTFLRSLGIPDLAGTVDVLHHNESIRPLLSPLRFEHRGIVLWSGWLLIVKVRKTQQLEPRFWFPLAGVKVSHSEDPDAPFSWPTSAPNAAGHQPIVRHALRLTYGKMHHFELSFSTAKELALWSRELTKAKQARTTDQGLDYPTNLTDFDDGRQVAIRRALERGASPEHRASLALEAVVPEADDALTAFFATHASAYTNVESLVKLWTSSAKAQTNRNMVFTDTVLGAVQGESASQGEGMGPLLLTRDLSEQVIAQQLRQSTGAATPSFAGPKAEQQFDAQHGRSAFVDSDRGRRFADRHVIARAYGHHESTRLWFLYLEDFDVAHWNPEDAAAIDLHSCEWCWRSTISAGLAH</sequence>
<keyword evidence="4" id="KW-1185">Reference proteome</keyword>
<evidence type="ECO:0000313" key="4">
    <source>
        <dbReference type="Proteomes" id="UP000245768"/>
    </source>
</evidence>
<dbReference type="EMBL" id="KZ819634">
    <property type="protein sequence ID" value="PWN94190.1"/>
    <property type="molecule type" value="Genomic_DNA"/>
</dbReference>
<dbReference type="PANTHER" id="PTHR12673">
    <property type="entry name" value="FACIOGENITAL DYSPLASIA PROTEIN"/>
    <property type="match status" value="1"/>
</dbReference>
<evidence type="ECO:0000313" key="3">
    <source>
        <dbReference type="EMBL" id="PWN94190.1"/>
    </source>
</evidence>
<dbReference type="Proteomes" id="UP000245768">
    <property type="component" value="Unassembled WGS sequence"/>
</dbReference>
<dbReference type="InParanoid" id="A0A316YXE2"/>
<dbReference type="InterPro" id="IPR000219">
    <property type="entry name" value="DH_dom"/>
</dbReference>
<dbReference type="AlphaFoldDB" id="A0A316YXE2"/>
<dbReference type="RefSeq" id="XP_025381388.1">
    <property type="nucleotide sequence ID" value="XM_025519899.1"/>
</dbReference>
<dbReference type="GO" id="GO:0005085">
    <property type="term" value="F:guanyl-nucleotide exchange factor activity"/>
    <property type="evidence" value="ECO:0007669"/>
    <property type="project" value="InterPro"/>
</dbReference>
<feature type="domain" description="DH" evidence="2">
    <location>
        <begin position="303"/>
        <end position="567"/>
    </location>
</feature>
<accession>A0A316YXE2</accession>
<dbReference type="SMART" id="SM00325">
    <property type="entry name" value="RhoGEF"/>
    <property type="match status" value="1"/>
</dbReference>
<feature type="compositionally biased region" description="Acidic residues" evidence="1">
    <location>
        <begin position="275"/>
        <end position="285"/>
    </location>
</feature>
<feature type="region of interest" description="Disordered" evidence="1">
    <location>
        <begin position="42"/>
        <end position="286"/>
    </location>
</feature>